<proteinExistence type="predicted"/>
<evidence type="ECO:0000259" key="2">
    <source>
        <dbReference type="PROSITE" id="PS50995"/>
    </source>
</evidence>
<protein>
    <submittedName>
        <fullName evidence="3">DNA-binding MarR family transcriptional regulator</fullName>
    </submittedName>
</protein>
<sequence>MGDEPGEAEWLAAVERAIVTARRSMSRRALARLAERRPGPGRRARRDEGQGAVGDAAFAVLDAVEAAERAGTPASVSSLAAALDVDQPRASKLVAGAVEAGLVRRQADQADGRRAFLVRTRAGRTLTERVHRFRQSVFSAAMEDWTPRERAEFARLLTRFVDSLAELSADAPSDPGVTSRERRRPTPGPPDGSAGR</sequence>
<gene>
    <name evidence="3" type="ORF">HEB94_005102</name>
</gene>
<keyword evidence="3" id="KW-0238">DNA-binding</keyword>
<dbReference type="InterPro" id="IPR039422">
    <property type="entry name" value="MarR/SlyA-like"/>
</dbReference>
<comment type="caution">
    <text evidence="3">The sequence shown here is derived from an EMBL/GenBank/DDBJ whole genome shotgun (WGS) entry which is preliminary data.</text>
</comment>
<feature type="region of interest" description="Disordered" evidence="1">
    <location>
        <begin position="31"/>
        <end position="50"/>
    </location>
</feature>
<dbReference type="SUPFAM" id="SSF46785">
    <property type="entry name" value="Winged helix' DNA-binding domain"/>
    <property type="match status" value="1"/>
</dbReference>
<dbReference type="GO" id="GO:0003700">
    <property type="term" value="F:DNA-binding transcription factor activity"/>
    <property type="evidence" value="ECO:0007669"/>
    <property type="project" value="InterPro"/>
</dbReference>
<dbReference type="InterPro" id="IPR000835">
    <property type="entry name" value="HTH_MarR-typ"/>
</dbReference>
<feature type="region of interest" description="Disordered" evidence="1">
    <location>
        <begin position="168"/>
        <end position="196"/>
    </location>
</feature>
<evidence type="ECO:0000313" key="4">
    <source>
        <dbReference type="Proteomes" id="UP000638648"/>
    </source>
</evidence>
<dbReference type="GO" id="GO:0006950">
    <property type="term" value="P:response to stress"/>
    <property type="evidence" value="ECO:0007669"/>
    <property type="project" value="TreeGrafter"/>
</dbReference>
<reference evidence="3" key="1">
    <citation type="submission" date="2020-10" db="EMBL/GenBank/DDBJ databases">
        <title>Sequencing the genomes of 1000 actinobacteria strains.</title>
        <authorList>
            <person name="Klenk H.-P."/>
        </authorList>
    </citation>
    <scope>NUCLEOTIDE SEQUENCE</scope>
    <source>
        <strain evidence="3">DSM 45354</strain>
    </source>
</reference>
<accession>A0A927RB10</accession>
<dbReference type="AlphaFoldDB" id="A0A927RB10"/>
<dbReference type="Gene3D" id="1.10.10.10">
    <property type="entry name" value="Winged helix-like DNA-binding domain superfamily/Winged helix DNA-binding domain"/>
    <property type="match status" value="1"/>
</dbReference>
<dbReference type="SMART" id="SM00347">
    <property type="entry name" value="HTH_MARR"/>
    <property type="match status" value="1"/>
</dbReference>
<dbReference type="Proteomes" id="UP000638648">
    <property type="component" value="Unassembled WGS sequence"/>
</dbReference>
<dbReference type="GO" id="GO:0003677">
    <property type="term" value="F:DNA binding"/>
    <property type="evidence" value="ECO:0007669"/>
    <property type="project" value="UniProtKB-KW"/>
</dbReference>
<dbReference type="InterPro" id="IPR036390">
    <property type="entry name" value="WH_DNA-bd_sf"/>
</dbReference>
<dbReference type="InterPro" id="IPR036388">
    <property type="entry name" value="WH-like_DNA-bd_sf"/>
</dbReference>
<dbReference type="Pfam" id="PF12802">
    <property type="entry name" value="MarR_2"/>
    <property type="match status" value="1"/>
</dbReference>
<name>A0A927RB10_9ACTN</name>
<dbReference type="RefSeq" id="WP_337917963.1">
    <property type="nucleotide sequence ID" value="NZ_BAABJL010000260.1"/>
</dbReference>
<dbReference type="PROSITE" id="PS50995">
    <property type="entry name" value="HTH_MARR_2"/>
    <property type="match status" value="1"/>
</dbReference>
<dbReference type="EMBL" id="JADBEM010000001">
    <property type="protein sequence ID" value="MBE1608254.1"/>
    <property type="molecule type" value="Genomic_DNA"/>
</dbReference>
<keyword evidence="4" id="KW-1185">Reference proteome</keyword>
<evidence type="ECO:0000256" key="1">
    <source>
        <dbReference type="SAM" id="MobiDB-lite"/>
    </source>
</evidence>
<dbReference type="PANTHER" id="PTHR33164">
    <property type="entry name" value="TRANSCRIPTIONAL REGULATOR, MARR FAMILY"/>
    <property type="match status" value="1"/>
</dbReference>
<organism evidence="3 4">
    <name type="scientific">Actinopolymorpha pittospori</name>
    <dbReference type="NCBI Taxonomy" id="648752"/>
    <lineage>
        <taxon>Bacteria</taxon>
        <taxon>Bacillati</taxon>
        <taxon>Actinomycetota</taxon>
        <taxon>Actinomycetes</taxon>
        <taxon>Propionibacteriales</taxon>
        <taxon>Actinopolymorphaceae</taxon>
        <taxon>Actinopolymorpha</taxon>
    </lineage>
</organism>
<evidence type="ECO:0000313" key="3">
    <source>
        <dbReference type="EMBL" id="MBE1608254.1"/>
    </source>
</evidence>
<dbReference type="PANTHER" id="PTHR33164:SF57">
    <property type="entry name" value="MARR-FAMILY TRANSCRIPTIONAL REGULATOR"/>
    <property type="match status" value="1"/>
</dbReference>
<feature type="domain" description="HTH marR-type" evidence="2">
    <location>
        <begin position="23"/>
        <end position="162"/>
    </location>
</feature>